<feature type="domain" description="Carboxylesterase type B" evidence="4">
    <location>
        <begin position="28"/>
        <end position="512"/>
    </location>
</feature>
<dbReference type="InterPro" id="IPR019819">
    <property type="entry name" value="Carboxylesterase_B_CS"/>
</dbReference>
<evidence type="ECO:0000256" key="2">
    <source>
        <dbReference type="ARBA" id="ARBA00022801"/>
    </source>
</evidence>
<dbReference type="SUPFAM" id="SSF53474">
    <property type="entry name" value="alpha/beta-Hydrolases"/>
    <property type="match status" value="1"/>
</dbReference>
<sequence>MVFRGVLSAAILCGMVAATPLSQKSPPSVKLDAATFTGTTNGSVSAFLGIPYVQPPVGDLRFHLPQAILPYNGTYNASAYGPSCPQQTFKVPGNLTAETEAILASLVADGSPQSEDCLTINIFTPAGATSNSNLPVAVYFFGGGFAVGAASRYPGDVIINRSLELNEPVIYVSLNYRINGFGFLAGQEVMDAGVANLGLHDQRQALRWVQKYIGSFGGDPSKVTIWGESAGSTSIAYHMITNGGDNEGLFRAAFMQSGSQLPVSGMKGGQPYYDMVVKAAGCSNSSDTLQCLREAPFDTLKSAINNVPTFYDYQSLVLAWMPRPDGVFLVDNPQTLIQQGIVANVPFVNGDCDDEATPFSYSTLNITTEQELRDYVTTYWSPHASNSTLDKLMELYPVTPADGSPFNTGNNNTVTPQFKRIAAFLGDINFQGPRRLLLQARSGHQKIWSFVNKRLKDLPGLGAFHGSDINMVYGPADMTDYLVRFVANLDPSGNTGINWPEYKTETPNLLTFLDGSIPANITQDTYRKEGIEFVTQMMLDDPWQ</sequence>
<dbReference type="PROSITE" id="PS00941">
    <property type="entry name" value="CARBOXYLESTERASE_B_2"/>
    <property type="match status" value="1"/>
</dbReference>
<dbReference type="PROSITE" id="PS00122">
    <property type="entry name" value="CARBOXYLESTERASE_B_1"/>
    <property type="match status" value="1"/>
</dbReference>
<dbReference type="KEGG" id="sla:SERLADRAFT_443232"/>
<dbReference type="InterPro" id="IPR050309">
    <property type="entry name" value="Type-B_Carboxylest/Lipase"/>
</dbReference>
<gene>
    <name evidence="5" type="ORF">SERLADRAFT_443232</name>
</gene>
<organism>
    <name type="scientific">Serpula lacrymans var. lacrymans (strain S7.9)</name>
    <name type="common">Dry rot fungus</name>
    <dbReference type="NCBI Taxonomy" id="578457"/>
    <lineage>
        <taxon>Eukaryota</taxon>
        <taxon>Fungi</taxon>
        <taxon>Dikarya</taxon>
        <taxon>Basidiomycota</taxon>
        <taxon>Agaricomycotina</taxon>
        <taxon>Agaricomycetes</taxon>
        <taxon>Agaricomycetidae</taxon>
        <taxon>Boletales</taxon>
        <taxon>Coniophorineae</taxon>
        <taxon>Serpulaceae</taxon>
        <taxon>Serpula</taxon>
    </lineage>
</organism>
<dbReference type="GO" id="GO:0016787">
    <property type="term" value="F:hydrolase activity"/>
    <property type="evidence" value="ECO:0007669"/>
    <property type="project" value="UniProtKB-KW"/>
</dbReference>
<dbReference type="Proteomes" id="UP000008064">
    <property type="component" value="Unassembled WGS sequence"/>
</dbReference>
<evidence type="ECO:0000313" key="5">
    <source>
        <dbReference type="EMBL" id="EGO19184.1"/>
    </source>
</evidence>
<dbReference type="PANTHER" id="PTHR11559">
    <property type="entry name" value="CARBOXYLESTERASE"/>
    <property type="match status" value="1"/>
</dbReference>
<evidence type="ECO:0000256" key="1">
    <source>
        <dbReference type="ARBA" id="ARBA00005964"/>
    </source>
</evidence>
<name>F8PBY1_SERL9</name>
<keyword evidence="2 3" id="KW-0378">Hydrolase</keyword>
<evidence type="ECO:0000259" key="4">
    <source>
        <dbReference type="Pfam" id="PF00135"/>
    </source>
</evidence>
<keyword evidence="3" id="KW-0732">Signal</keyword>
<accession>F8PBY1</accession>
<proteinExistence type="inferred from homology"/>
<dbReference type="ESTHER" id="serl9-f8pby1">
    <property type="family name" value="Fungal_carboxylesterase_lipase"/>
</dbReference>
<dbReference type="EC" id="3.1.1.-" evidence="3"/>
<dbReference type="OrthoDB" id="408631at2759"/>
<evidence type="ECO:0000256" key="3">
    <source>
        <dbReference type="RuleBase" id="RU361235"/>
    </source>
</evidence>
<dbReference type="InterPro" id="IPR029058">
    <property type="entry name" value="AB_hydrolase_fold"/>
</dbReference>
<dbReference type="HOGENOM" id="CLU_006586_10_6_1"/>
<protein>
    <recommendedName>
        <fullName evidence="3">Carboxylic ester hydrolase</fullName>
        <ecNumber evidence="3">3.1.1.-</ecNumber>
    </recommendedName>
</protein>
<reference evidence="5" key="1">
    <citation type="submission" date="2011-04" db="EMBL/GenBank/DDBJ databases">
        <title>Evolution of plant cell wall degrading machinery underlies the functional diversity of forest fungi.</title>
        <authorList>
            <consortium name="US DOE Joint Genome Institute (JGI-PGF)"/>
            <person name="Eastwood D.C."/>
            <person name="Floudas D."/>
            <person name="Binder M."/>
            <person name="Majcherczyk A."/>
            <person name="Schneider P."/>
            <person name="Aerts A."/>
            <person name="Asiegbu F.O."/>
            <person name="Baker S.E."/>
            <person name="Barry K."/>
            <person name="Bendiksby M."/>
            <person name="Blumentritt M."/>
            <person name="Coutinho P.M."/>
            <person name="Cullen D."/>
            <person name="Cullen D."/>
            <person name="Gathman A."/>
            <person name="Goodell B."/>
            <person name="Henrissat B."/>
            <person name="Ihrmark K."/>
            <person name="Kauserud H."/>
            <person name="Kohler A."/>
            <person name="LaButti K."/>
            <person name="Lapidus A."/>
            <person name="Lavin J.L."/>
            <person name="Lee Y.-H."/>
            <person name="Lindquist E."/>
            <person name="Lilly W."/>
            <person name="Lucas S."/>
            <person name="Morin E."/>
            <person name="Murat C."/>
            <person name="Oguiza J.A."/>
            <person name="Park J."/>
            <person name="Pisabarro A.G."/>
            <person name="Riley R."/>
            <person name="Rosling A."/>
            <person name="Salamov A."/>
            <person name="Schmidt O."/>
            <person name="Schmutz J."/>
            <person name="Skrede I."/>
            <person name="Stenlid J."/>
            <person name="Wiebenga A."/>
            <person name="Xie X."/>
            <person name="Kues U."/>
            <person name="Hibbett D.S."/>
            <person name="Hoffmeister D."/>
            <person name="Hogberg N."/>
            <person name="Martin F."/>
            <person name="Grigoriev I.V."/>
            <person name="Watkinson S.C."/>
        </authorList>
    </citation>
    <scope>NUCLEOTIDE SEQUENCE</scope>
    <source>
        <strain evidence="5">S7.9</strain>
    </source>
</reference>
<dbReference type="RefSeq" id="XP_007323905.1">
    <property type="nucleotide sequence ID" value="XM_007323843.1"/>
</dbReference>
<dbReference type="GeneID" id="18815872"/>
<feature type="signal peptide" evidence="3">
    <location>
        <begin position="1"/>
        <end position="18"/>
    </location>
</feature>
<feature type="chain" id="PRO_5005130489" description="Carboxylic ester hydrolase" evidence="3">
    <location>
        <begin position="19"/>
        <end position="544"/>
    </location>
</feature>
<dbReference type="Gene3D" id="3.40.50.1820">
    <property type="entry name" value="alpha/beta hydrolase"/>
    <property type="match status" value="1"/>
</dbReference>
<dbReference type="Pfam" id="PF00135">
    <property type="entry name" value="COesterase"/>
    <property type="match status" value="1"/>
</dbReference>
<dbReference type="InterPro" id="IPR019826">
    <property type="entry name" value="Carboxylesterase_B_AS"/>
</dbReference>
<dbReference type="InterPro" id="IPR002018">
    <property type="entry name" value="CarbesteraseB"/>
</dbReference>
<dbReference type="AlphaFoldDB" id="F8PBY1"/>
<comment type="similarity">
    <text evidence="1 3">Belongs to the type-B carboxylesterase/lipase family.</text>
</comment>
<dbReference type="EMBL" id="GL945444">
    <property type="protein sequence ID" value="EGO19184.1"/>
    <property type="molecule type" value="Genomic_DNA"/>
</dbReference>